<dbReference type="GO" id="GO:0016887">
    <property type="term" value="F:ATP hydrolysis activity"/>
    <property type="evidence" value="ECO:0007669"/>
    <property type="project" value="InterPro"/>
</dbReference>
<accession>A0A2H3LA51</accession>
<dbReference type="GO" id="GO:0005524">
    <property type="term" value="F:ATP binding"/>
    <property type="evidence" value="ECO:0007669"/>
    <property type="project" value="UniProtKB-KW"/>
</dbReference>
<dbReference type="PROSITE" id="PS50893">
    <property type="entry name" value="ABC_TRANSPORTER_2"/>
    <property type="match status" value="1"/>
</dbReference>
<dbReference type="Proteomes" id="UP000220922">
    <property type="component" value="Unassembled WGS sequence"/>
</dbReference>
<keyword evidence="2" id="KW-0547">Nucleotide-binding</keyword>
<protein>
    <recommendedName>
        <fullName evidence="4">ABC transporter domain-containing protein</fullName>
    </recommendedName>
</protein>
<feature type="domain" description="ABC transporter" evidence="4">
    <location>
        <begin position="3"/>
        <end position="235"/>
    </location>
</feature>
<dbReference type="InterPro" id="IPR017871">
    <property type="entry name" value="ABC_transporter-like_CS"/>
</dbReference>
<proteinExistence type="predicted"/>
<dbReference type="InterPro" id="IPR003593">
    <property type="entry name" value="AAA+_ATPase"/>
</dbReference>
<dbReference type="PANTHER" id="PTHR42794:SF2">
    <property type="entry name" value="ABC TRANSPORTER ATP-BINDING PROTEIN"/>
    <property type="match status" value="1"/>
</dbReference>
<dbReference type="OrthoDB" id="9787851at2"/>
<evidence type="ECO:0000256" key="3">
    <source>
        <dbReference type="ARBA" id="ARBA00022840"/>
    </source>
</evidence>
<dbReference type="CDD" id="cd03214">
    <property type="entry name" value="ABC_Iron-Siderophores_B12_Hemin"/>
    <property type="match status" value="1"/>
</dbReference>
<dbReference type="RefSeq" id="WP_097652061.1">
    <property type="nucleotide sequence ID" value="NZ_LYXE01000078.1"/>
</dbReference>
<dbReference type="EMBL" id="LYXE01000078">
    <property type="protein sequence ID" value="PDV99231.1"/>
    <property type="molecule type" value="Genomic_DNA"/>
</dbReference>
<dbReference type="FunFam" id="3.40.50.300:FF:000134">
    <property type="entry name" value="Iron-enterobactin ABC transporter ATP-binding protein"/>
    <property type="match status" value="1"/>
</dbReference>
<dbReference type="PROSITE" id="PS00211">
    <property type="entry name" value="ABC_TRANSPORTER_1"/>
    <property type="match status" value="1"/>
</dbReference>
<keyword evidence="3" id="KW-0067">ATP-binding</keyword>
<evidence type="ECO:0000313" key="6">
    <source>
        <dbReference type="Proteomes" id="UP000220922"/>
    </source>
</evidence>
<keyword evidence="1" id="KW-0813">Transport</keyword>
<dbReference type="SMART" id="SM00382">
    <property type="entry name" value="AAA"/>
    <property type="match status" value="1"/>
</dbReference>
<evidence type="ECO:0000256" key="1">
    <source>
        <dbReference type="ARBA" id="ARBA00022448"/>
    </source>
</evidence>
<evidence type="ECO:0000313" key="5">
    <source>
        <dbReference type="EMBL" id="PDV99231.1"/>
    </source>
</evidence>
<dbReference type="AlphaFoldDB" id="A0A2H3LA51"/>
<evidence type="ECO:0000259" key="4">
    <source>
        <dbReference type="PROSITE" id="PS50893"/>
    </source>
</evidence>
<keyword evidence="6" id="KW-1185">Reference proteome</keyword>
<dbReference type="SUPFAM" id="SSF52540">
    <property type="entry name" value="P-loop containing nucleoside triphosphate hydrolases"/>
    <property type="match status" value="1"/>
</dbReference>
<dbReference type="Gene3D" id="3.40.50.300">
    <property type="entry name" value="P-loop containing nucleotide triphosphate hydrolases"/>
    <property type="match status" value="1"/>
</dbReference>
<sequence length="260" mass="28756">MRVDVCEVSWGVAEARIVREVSLDCPVGSFVGLIGPNGSGKSSLLRCIYRILQPDAGIIQLDTEDVWRLTARQAAQRIGVVLQEHSGEFDFSVREMVFMGRTPHKTLFERDSSEDVRMVEHALHQVGMLAFAERSFLTLSGGEKQRVLVARALAQQTRLLVLDEPTNHLDIRYQLEVLDLVRALGVTTIAAMHDLNLAALYCDQLYVLKSGSLVASGPPEEVLTPALIQAVYGVQAEVALHPATGRLHVVFLPRCTEVFR</sequence>
<reference evidence="5 6" key="1">
    <citation type="submission" date="2016-05" db="EMBL/GenBank/DDBJ databases">
        <authorList>
            <person name="Lavstsen T."/>
            <person name="Jespersen J.S."/>
        </authorList>
    </citation>
    <scope>NUCLEOTIDE SEQUENCE [LARGE SCALE GENOMIC DNA]</scope>
    <source>
        <strain evidence="5 6">B7-9</strain>
    </source>
</reference>
<organism evidence="5 6">
    <name type="scientific">Candidatus Chloroploca asiatica</name>
    <dbReference type="NCBI Taxonomy" id="1506545"/>
    <lineage>
        <taxon>Bacteria</taxon>
        <taxon>Bacillati</taxon>
        <taxon>Chloroflexota</taxon>
        <taxon>Chloroflexia</taxon>
        <taxon>Chloroflexales</taxon>
        <taxon>Chloroflexineae</taxon>
        <taxon>Oscillochloridaceae</taxon>
        <taxon>Candidatus Chloroploca</taxon>
    </lineage>
</organism>
<dbReference type="InterPro" id="IPR027417">
    <property type="entry name" value="P-loop_NTPase"/>
</dbReference>
<gene>
    <name evidence="5" type="ORF">A9Q02_12760</name>
</gene>
<comment type="caution">
    <text evidence="5">The sequence shown here is derived from an EMBL/GenBank/DDBJ whole genome shotgun (WGS) entry which is preliminary data.</text>
</comment>
<name>A0A2H3LA51_9CHLR</name>
<evidence type="ECO:0000256" key="2">
    <source>
        <dbReference type="ARBA" id="ARBA00022741"/>
    </source>
</evidence>
<dbReference type="InterPro" id="IPR003439">
    <property type="entry name" value="ABC_transporter-like_ATP-bd"/>
</dbReference>
<dbReference type="PANTHER" id="PTHR42794">
    <property type="entry name" value="HEMIN IMPORT ATP-BINDING PROTEIN HMUV"/>
    <property type="match status" value="1"/>
</dbReference>
<dbReference type="Pfam" id="PF00005">
    <property type="entry name" value="ABC_tran"/>
    <property type="match status" value="1"/>
</dbReference>